<name>A0A3R8T103_9BURK</name>
<keyword evidence="2" id="KW-0732">Signal</keyword>
<proteinExistence type="predicted"/>
<feature type="region of interest" description="Disordered" evidence="1">
    <location>
        <begin position="50"/>
        <end position="116"/>
    </location>
</feature>
<dbReference type="AlphaFoldDB" id="A0A3R8T103"/>
<feature type="compositionally biased region" description="Low complexity" evidence="1">
    <location>
        <begin position="76"/>
        <end position="107"/>
    </location>
</feature>
<sequence>MIRKSDPARRSAATSIRQAAALVLLTSLAACGGGNDTPQTIDASGGEISAKATTGQAARHAGNGTPNAGSAARNSGATTKDTGTDGTAQAATGDAAAAQNASGATPAREPATVSASGVRGDVLATALRGSYSDVTAGGDPWPVPLLNATGQPPEGKITDDTMVAGIDQMTYDKAGTNGIGPYAWKAQSFPWTNNGAAPANPIAKDTIEFGLSAHGPLPASTANDAADADVLQIGPLAALQTELPSTDNAGAARAAMLGTSSTTIIRRLTVYKLDPNQYLHTWRFGSEGPDNSTPELGLFLKKGYADNQFQLCWRVEDNRTDMHRTGCSIWEVAADWKPGKSLKAVGYYLMDSIRNPGIAGQWINRHYHTKLNAQ</sequence>
<accession>A0A3R8T103</accession>
<dbReference type="OrthoDB" id="19542at2"/>
<evidence type="ECO:0000313" key="3">
    <source>
        <dbReference type="EMBL" id="RRN43935.1"/>
    </source>
</evidence>
<reference evidence="3 4" key="1">
    <citation type="submission" date="2018-11" db="EMBL/GenBank/DDBJ databases">
        <title>Genome sequencing of Lautropia sp. KCOM 2505 (= ChDC F240).</title>
        <authorList>
            <person name="Kook J.-K."/>
            <person name="Park S.-N."/>
            <person name="Lim Y.K."/>
        </authorList>
    </citation>
    <scope>NUCLEOTIDE SEQUENCE [LARGE SCALE GENOMIC DNA]</scope>
    <source>
        <strain evidence="3 4">KCOM 2505</strain>
    </source>
</reference>
<evidence type="ECO:0000256" key="2">
    <source>
        <dbReference type="SAM" id="SignalP"/>
    </source>
</evidence>
<keyword evidence="4" id="KW-1185">Reference proteome</keyword>
<gene>
    <name evidence="3" type="ORF">EHV23_11120</name>
</gene>
<feature type="signal peptide" evidence="2">
    <location>
        <begin position="1"/>
        <end position="29"/>
    </location>
</feature>
<feature type="chain" id="PRO_5018713631" evidence="2">
    <location>
        <begin position="30"/>
        <end position="374"/>
    </location>
</feature>
<evidence type="ECO:0000256" key="1">
    <source>
        <dbReference type="SAM" id="MobiDB-lite"/>
    </source>
</evidence>
<dbReference type="RefSeq" id="WP_125096135.1">
    <property type="nucleotide sequence ID" value="NZ_RRUE01000002.1"/>
</dbReference>
<evidence type="ECO:0000313" key="4">
    <source>
        <dbReference type="Proteomes" id="UP000270261"/>
    </source>
</evidence>
<comment type="caution">
    <text evidence="3">The sequence shown here is derived from an EMBL/GenBank/DDBJ whole genome shotgun (WGS) entry which is preliminary data.</text>
</comment>
<organism evidence="3 4">
    <name type="scientific">Lautropia dentalis</name>
    <dbReference type="NCBI Taxonomy" id="2490857"/>
    <lineage>
        <taxon>Bacteria</taxon>
        <taxon>Pseudomonadati</taxon>
        <taxon>Pseudomonadota</taxon>
        <taxon>Betaproteobacteria</taxon>
        <taxon>Burkholderiales</taxon>
        <taxon>Burkholderiaceae</taxon>
        <taxon>Lautropia</taxon>
    </lineage>
</organism>
<dbReference type="EMBL" id="RRUE01000002">
    <property type="protein sequence ID" value="RRN43935.1"/>
    <property type="molecule type" value="Genomic_DNA"/>
</dbReference>
<protein>
    <submittedName>
        <fullName evidence="3">Uncharacterized protein</fullName>
    </submittedName>
</protein>
<feature type="compositionally biased region" description="Polar residues" evidence="1">
    <location>
        <begin position="64"/>
        <end position="75"/>
    </location>
</feature>
<dbReference type="PROSITE" id="PS51257">
    <property type="entry name" value="PROKAR_LIPOPROTEIN"/>
    <property type="match status" value="1"/>
</dbReference>
<dbReference type="Proteomes" id="UP000270261">
    <property type="component" value="Unassembled WGS sequence"/>
</dbReference>